<feature type="compositionally biased region" description="Acidic residues" evidence="11">
    <location>
        <begin position="610"/>
        <end position="622"/>
    </location>
</feature>
<dbReference type="STRING" id="6832.A0A553NX85"/>
<evidence type="ECO:0000256" key="11">
    <source>
        <dbReference type="SAM" id="MobiDB-lite"/>
    </source>
</evidence>
<comment type="similarity">
    <text evidence="7">Belongs to the DEAD box helicase family. DDX55/SPB4 subfamily.</text>
</comment>
<evidence type="ECO:0000256" key="8">
    <source>
        <dbReference type="ARBA" id="ARBA00047984"/>
    </source>
</evidence>
<feature type="compositionally biased region" description="Polar residues" evidence="11">
    <location>
        <begin position="563"/>
        <end position="578"/>
    </location>
</feature>
<dbReference type="PROSITE" id="PS00039">
    <property type="entry name" value="DEAD_ATP_HELICASE"/>
    <property type="match status" value="1"/>
</dbReference>
<evidence type="ECO:0000256" key="4">
    <source>
        <dbReference type="ARBA" id="ARBA00022840"/>
    </source>
</evidence>
<evidence type="ECO:0000256" key="1">
    <source>
        <dbReference type="ARBA" id="ARBA00022741"/>
    </source>
</evidence>
<proteinExistence type="inferred from homology"/>
<evidence type="ECO:0000256" key="6">
    <source>
        <dbReference type="ARBA" id="ARBA00023054"/>
    </source>
</evidence>
<comment type="function">
    <text evidence="10">RNA helicase.</text>
</comment>
<dbReference type="CDD" id="cd17960">
    <property type="entry name" value="DEADc_DDX55"/>
    <property type="match status" value="1"/>
</dbReference>
<dbReference type="InterPro" id="IPR025313">
    <property type="entry name" value="SPB4-like_CTE"/>
</dbReference>
<keyword evidence="6" id="KW-0175">Coiled coil</keyword>
<comment type="caution">
    <text evidence="14">The sequence shown here is derived from an EMBL/GenBank/DDBJ whole genome shotgun (WGS) entry which is preliminary data.</text>
</comment>
<organism evidence="14 15">
    <name type="scientific">Tigriopus californicus</name>
    <name type="common">Marine copepod</name>
    <dbReference type="NCBI Taxonomy" id="6832"/>
    <lineage>
        <taxon>Eukaryota</taxon>
        <taxon>Metazoa</taxon>
        <taxon>Ecdysozoa</taxon>
        <taxon>Arthropoda</taxon>
        <taxon>Crustacea</taxon>
        <taxon>Multicrustacea</taxon>
        <taxon>Hexanauplia</taxon>
        <taxon>Copepoda</taxon>
        <taxon>Harpacticoida</taxon>
        <taxon>Harpacticidae</taxon>
        <taxon>Tigriopus</taxon>
    </lineage>
</organism>
<dbReference type="SUPFAM" id="SSF52540">
    <property type="entry name" value="P-loop containing nucleoside triphosphate hydrolases"/>
    <property type="match status" value="1"/>
</dbReference>
<feature type="domain" description="Helicase C-terminal" evidence="13">
    <location>
        <begin position="259"/>
        <end position="420"/>
    </location>
</feature>
<dbReference type="Pfam" id="PF23681">
    <property type="entry name" value="CTT_SPB4"/>
    <property type="match status" value="1"/>
</dbReference>
<evidence type="ECO:0000256" key="10">
    <source>
        <dbReference type="RuleBase" id="RU365068"/>
    </source>
</evidence>
<dbReference type="SMART" id="SM00490">
    <property type="entry name" value="HELICc"/>
    <property type="match status" value="1"/>
</dbReference>
<keyword evidence="3 9" id="KW-0347">Helicase</keyword>
<sequence length="622" mass="70072">MSGGNAPTTWTSLRPALNPAVLLTLSRMKFSTMTPVQATSIPLFLAKKDVAAEAVTGSGKTLAFVVPLLHTLLSLESPPKKHDVGGIIISPTRELASQISEVIEEFLQESKSITQLLLIGGKPLETDLSLFEEKGANIIVATPGRLEDILSGKSKSVPTALRNGIKALEILVLDEADRLLSLGFEASISSILSLLPKQRRTGLFSATQTKDVEKLIRAGLRNPVLISVKEKDQPNSTERTPSTLANYYIINEPRDKFANLVNFLSDPLRESEKLMVFFATCACVEYFSIILERLLKQLKIFAIHGKKSKRHRVFEDFRKAPTGLLVCTDVMARGIDIPEVNWVLQFDPPSNAEAFVHRCGRTARIGHAGTAVLFFLPTEDAYVDFIIINQKVTLKEMPAPRFQNKSNLVSQLRDWQKNDRTVFDLANRAFVSFVQAYSKHECKYVLRLKDFPFGELAMAFGLLKMPRMPELKSVRIQGFSKGQHHLNEIKYKDKLKEKARQEKLKVFQETGSWPGMKKGPTAIRNPSTQAWSNKVDQKVQKQLRAKKKQLKKRKGHEKDDNDQPSSESRFSEGPCTSQDDIDELEMDYKMLKKIRRGKMSKEEFDKEIDLDIDLDPTETNTE</sequence>
<evidence type="ECO:0000256" key="9">
    <source>
        <dbReference type="RuleBase" id="RU000492"/>
    </source>
</evidence>
<dbReference type="EMBL" id="VCGU01000009">
    <property type="protein sequence ID" value="TRY70046.1"/>
    <property type="molecule type" value="Genomic_DNA"/>
</dbReference>
<keyword evidence="5 10" id="KW-0694">RNA-binding</keyword>
<dbReference type="GO" id="GO:0003724">
    <property type="term" value="F:RNA helicase activity"/>
    <property type="evidence" value="ECO:0007669"/>
    <property type="project" value="UniProtKB-EC"/>
</dbReference>
<feature type="region of interest" description="Disordered" evidence="11">
    <location>
        <begin position="507"/>
        <end position="622"/>
    </location>
</feature>
<dbReference type="SMART" id="SM00487">
    <property type="entry name" value="DEXDc"/>
    <property type="match status" value="1"/>
</dbReference>
<dbReference type="PROSITE" id="PS51192">
    <property type="entry name" value="HELICASE_ATP_BIND_1"/>
    <property type="match status" value="1"/>
</dbReference>
<dbReference type="InterPro" id="IPR001650">
    <property type="entry name" value="Helicase_C-like"/>
</dbReference>
<dbReference type="AlphaFoldDB" id="A0A553NX85"/>
<dbReference type="InterPro" id="IPR014001">
    <property type="entry name" value="Helicase_ATP-bd"/>
</dbReference>
<dbReference type="InterPro" id="IPR000629">
    <property type="entry name" value="RNA-helicase_DEAD-box_CS"/>
</dbReference>
<evidence type="ECO:0000313" key="14">
    <source>
        <dbReference type="EMBL" id="TRY70046.1"/>
    </source>
</evidence>
<dbReference type="Pfam" id="PF00271">
    <property type="entry name" value="Helicase_C"/>
    <property type="match status" value="1"/>
</dbReference>
<evidence type="ECO:0000259" key="13">
    <source>
        <dbReference type="PROSITE" id="PS51194"/>
    </source>
</evidence>
<evidence type="ECO:0000256" key="5">
    <source>
        <dbReference type="ARBA" id="ARBA00022884"/>
    </source>
</evidence>
<feature type="domain" description="Helicase ATP-binding" evidence="12">
    <location>
        <begin position="41"/>
        <end position="226"/>
    </location>
</feature>
<comment type="domain">
    <text evidence="10">The Q motif is unique to and characteristic of the DEAD box family of RNA helicases and controls ATP binding and hydrolysis.</text>
</comment>
<dbReference type="InterPro" id="IPR056330">
    <property type="entry name" value="CTT_SPB4"/>
</dbReference>
<protein>
    <recommendedName>
        <fullName evidence="10">ATP-dependent RNA helicase</fullName>
        <ecNumber evidence="10">3.6.4.13</ecNumber>
    </recommendedName>
</protein>
<dbReference type="CDD" id="cd18787">
    <property type="entry name" value="SF2_C_DEAD"/>
    <property type="match status" value="1"/>
</dbReference>
<dbReference type="Pfam" id="PF13959">
    <property type="entry name" value="CTE_SPB4"/>
    <property type="match status" value="1"/>
</dbReference>
<reference evidence="14 15" key="1">
    <citation type="journal article" date="2018" name="Nat. Ecol. Evol.">
        <title>Genomic signatures of mitonuclear coevolution across populations of Tigriopus californicus.</title>
        <authorList>
            <person name="Barreto F.S."/>
            <person name="Watson E.T."/>
            <person name="Lima T.G."/>
            <person name="Willett C.S."/>
            <person name="Edmands S."/>
            <person name="Li W."/>
            <person name="Burton R.S."/>
        </authorList>
    </citation>
    <scope>NUCLEOTIDE SEQUENCE [LARGE SCALE GENOMIC DNA]</scope>
    <source>
        <strain evidence="14 15">San Diego</strain>
    </source>
</reference>
<gene>
    <name evidence="14" type="ORF">TCAL_05427</name>
</gene>
<dbReference type="InterPro" id="IPR027417">
    <property type="entry name" value="P-loop_NTPase"/>
</dbReference>
<dbReference type="GO" id="GO:0016887">
    <property type="term" value="F:ATP hydrolysis activity"/>
    <property type="evidence" value="ECO:0007669"/>
    <property type="project" value="RHEA"/>
</dbReference>
<keyword evidence="2 9" id="KW-0378">Hydrolase</keyword>
<name>A0A553NX85_TIGCA</name>
<comment type="catalytic activity">
    <reaction evidence="8 10">
        <text>ATP + H2O = ADP + phosphate + H(+)</text>
        <dbReference type="Rhea" id="RHEA:13065"/>
        <dbReference type="ChEBI" id="CHEBI:15377"/>
        <dbReference type="ChEBI" id="CHEBI:15378"/>
        <dbReference type="ChEBI" id="CHEBI:30616"/>
        <dbReference type="ChEBI" id="CHEBI:43474"/>
        <dbReference type="ChEBI" id="CHEBI:456216"/>
        <dbReference type="EC" id="3.6.4.13"/>
    </reaction>
</comment>
<feature type="compositionally biased region" description="Polar residues" evidence="11">
    <location>
        <begin position="524"/>
        <end position="534"/>
    </location>
</feature>
<dbReference type="PROSITE" id="PS51194">
    <property type="entry name" value="HELICASE_CTER"/>
    <property type="match status" value="1"/>
</dbReference>
<dbReference type="FunFam" id="3.40.50.300:FF:000877">
    <property type="entry name" value="RNA helicase"/>
    <property type="match status" value="1"/>
</dbReference>
<dbReference type="GO" id="GO:0005524">
    <property type="term" value="F:ATP binding"/>
    <property type="evidence" value="ECO:0007669"/>
    <property type="project" value="UniProtKB-UniRule"/>
</dbReference>
<keyword evidence="4 9" id="KW-0067">ATP-binding</keyword>
<evidence type="ECO:0000256" key="2">
    <source>
        <dbReference type="ARBA" id="ARBA00022801"/>
    </source>
</evidence>
<feature type="compositionally biased region" description="Basic and acidic residues" evidence="11">
    <location>
        <begin position="599"/>
        <end position="609"/>
    </location>
</feature>
<evidence type="ECO:0000256" key="3">
    <source>
        <dbReference type="ARBA" id="ARBA00022806"/>
    </source>
</evidence>
<feature type="compositionally biased region" description="Basic residues" evidence="11">
    <location>
        <begin position="541"/>
        <end position="555"/>
    </location>
</feature>
<accession>A0A553NX85</accession>
<keyword evidence="1 9" id="KW-0547">Nucleotide-binding</keyword>
<evidence type="ECO:0000256" key="7">
    <source>
        <dbReference type="ARBA" id="ARBA00038002"/>
    </source>
</evidence>
<dbReference type="EC" id="3.6.4.13" evidence="10"/>
<dbReference type="Pfam" id="PF00270">
    <property type="entry name" value="DEAD"/>
    <property type="match status" value="1"/>
</dbReference>
<keyword evidence="15" id="KW-1185">Reference proteome</keyword>
<dbReference type="Proteomes" id="UP000318571">
    <property type="component" value="Chromosome 9"/>
</dbReference>
<dbReference type="OrthoDB" id="7396459at2759"/>
<evidence type="ECO:0000259" key="12">
    <source>
        <dbReference type="PROSITE" id="PS51192"/>
    </source>
</evidence>
<dbReference type="Gene3D" id="3.40.50.300">
    <property type="entry name" value="P-loop containing nucleotide triphosphate hydrolases"/>
    <property type="match status" value="2"/>
</dbReference>
<dbReference type="InterPro" id="IPR011545">
    <property type="entry name" value="DEAD/DEAH_box_helicase_dom"/>
</dbReference>
<dbReference type="SMART" id="SM01178">
    <property type="entry name" value="DUF4217"/>
    <property type="match status" value="1"/>
</dbReference>
<dbReference type="PANTHER" id="PTHR24031">
    <property type="entry name" value="RNA HELICASE"/>
    <property type="match status" value="1"/>
</dbReference>
<dbReference type="OMA" id="AYKEHEC"/>
<evidence type="ECO:0000313" key="15">
    <source>
        <dbReference type="Proteomes" id="UP000318571"/>
    </source>
</evidence>
<dbReference type="GO" id="GO:0003723">
    <property type="term" value="F:RNA binding"/>
    <property type="evidence" value="ECO:0007669"/>
    <property type="project" value="UniProtKB-UniRule"/>
</dbReference>